<dbReference type="SUPFAM" id="SSF82829">
    <property type="entry name" value="MesJ substrate recognition domain-like"/>
    <property type="match status" value="1"/>
</dbReference>
<dbReference type="Proteomes" id="UP000245217">
    <property type="component" value="Unassembled WGS sequence"/>
</dbReference>
<proteinExistence type="inferred from homology"/>
<dbReference type="InterPro" id="IPR012094">
    <property type="entry name" value="tRNA_Ile_lys_synt"/>
</dbReference>
<dbReference type="SUPFAM" id="SSF52402">
    <property type="entry name" value="Adenine nucleotide alpha hydrolases-like"/>
    <property type="match status" value="1"/>
</dbReference>
<comment type="catalytic activity">
    <reaction evidence="7 8">
        <text>cytidine(34) in tRNA(Ile2) + L-lysine + ATP = lysidine(34) in tRNA(Ile2) + AMP + diphosphate + H(+)</text>
        <dbReference type="Rhea" id="RHEA:43744"/>
        <dbReference type="Rhea" id="RHEA-COMP:10625"/>
        <dbReference type="Rhea" id="RHEA-COMP:10670"/>
        <dbReference type="ChEBI" id="CHEBI:15378"/>
        <dbReference type="ChEBI" id="CHEBI:30616"/>
        <dbReference type="ChEBI" id="CHEBI:32551"/>
        <dbReference type="ChEBI" id="CHEBI:33019"/>
        <dbReference type="ChEBI" id="CHEBI:82748"/>
        <dbReference type="ChEBI" id="CHEBI:83665"/>
        <dbReference type="ChEBI" id="CHEBI:456215"/>
        <dbReference type="EC" id="6.3.4.19"/>
    </reaction>
</comment>
<evidence type="ECO:0000313" key="12">
    <source>
        <dbReference type="Proteomes" id="UP000245059"/>
    </source>
</evidence>
<accession>A0A2U2AKV1</accession>
<comment type="caution">
    <text evidence="8">Lacks conserved residue(s) required for the propagation of feature annotation.</text>
</comment>
<dbReference type="Gene3D" id="3.40.50.620">
    <property type="entry name" value="HUPs"/>
    <property type="match status" value="1"/>
</dbReference>
<evidence type="ECO:0000256" key="2">
    <source>
        <dbReference type="ARBA" id="ARBA00022490"/>
    </source>
</evidence>
<keyword evidence="4 8" id="KW-0819">tRNA processing</keyword>
<dbReference type="CDD" id="cd01992">
    <property type="entry name" value="TilS_N"/>
    <property type="match status" value="1"/>
</dbReference>
<comment type="function">
    <text evidence="8">Ligates lysine onto the cytidine present at position 34 of the AUA codon-specific tRNA(Ile) that contains the anticodon CAU, in an ATP-dependent manner. Cytidine is converted to lysidine, thus changing the amino acid specificity of the tRNA from methionine to isoleucine.</text>
</comment>
<feature type="domain" description="Lysidine-tRNA(Ile) synthetase C-terminal" evidence="9">
    <location>
        <begin position="367"/>
        <end position="442"/>
    </location>
</feature>
<evidence type="ECO:0000256" key="8">
    <source>
        <dbReference type="HAMAP-Rule" id="MF_01161"/>
    </source>
</evidence>
<dbReference type="GO" id="GO:0032267">
    <property type="term" value="F:tRNA(Ile)-lysidine synthase activity"/>
    <property type="evidence" value="ECO:0007669"/>
    <property type="project" value="UniProtKB-EC"/>
</dbReference>
<comment type="similarity">
    <text evidence="8">Belongs to the tRNA(Ile)-lysidine synthase family.</text>
</comment>
<dbReference type="EMBL" id="QEWV01000018">
    <property type="protein sequence ID" value="PWD89230.1"/>
    <property type="molecule type" value="Genomic_DNA"/>
</dbReference>
<reference evidence="12 13" key="2">
    <citation type="submission" date="2018-05" db="EMBL/GenBank/DDBJ databases">
        <title>Ignatzschineria dubaiensis sp. nov., isolated from necrotic foot tissues of dromedaries (Camelus dromedarius) and associated maggots in Dubai, United Arab Emirates.</title>
        <authorList>
            <person name="Tsang C.C."/>
            <person name="Tang J.Y.M."/>
            <person name="Fong J.Y.H."/>
            <person name="Kinne J."/>
            <person name="Lee H.H."/>
            <person name="Joseph M."/>
            <person name="Jose S."/>
            <person name="Schuster R.K."/>
            <person name="Tang Y."/>
            <person name="Sivakumar S."/>
            <person name="Chen J.H.K."/>
            <person name="Teng J.L.L."/>
            <person name="Lau S.K.P."/>
            <person name="Wernery U."/>
            <person name="Woo P.C.Y."/>
        </authorList>
    </citation>
    <scope>NUCLEOTIDE SEQUENCE [LARGE SCALE GENOMIC DNA]</scope>
    <source>
        <strain evidence="12">UAE-HKU57</strain>
        <strain evidence="13">UAE-HKU58</strain>
    </source>
</reference>
<dbReference type="InterPro" id="IPR014729">
    <property type="entry name" value="Rossmann-like_a/b/a_fold"/>
</dbReference>
<evidence type="ECO:0000256" key="5">
    <source>
        <dbReference type="ARBA" id="ARBA00022741"/>
    </source>
</evidence>
<comment type="caution">
    <text evidence="10">The sequence shown here is derived from an EMBL/GenBank/DDBJ whole genome shotgun (WGS) entry which is preliminary data.</text>
</comment>
<gene>
    <name evidence="8 10" type="primary">tilS</name>
    <name evidence="10" type="ORF">DC077_08860</name>
    <name evidence="11" type="ORF">DC078_10135</name>
</gene>
<dbReference type="NCBIfam" id="TIGR02433">
    <property type="entry name" value="lysidine_TilS_C"/>
    <property type="match status" value="1"/>
</dbReference>
<keyword evidence="13" id="KW-1185">Reference proteome</keyword>
<evidence type="ECO:0000256" key="6">
    <source>
        <dbReference type="ARBA" id="ARBA00022840"/>
    </source>
</evidence>
<dbReference type="InterPro" id="IPR012795">
    <property type="entry name" value="tRNA_Ile_lys_synt_N"/>
</dbReference>
<dbReference type="GO" id="GO:0006400">
    <property type="term" value="P:tRNA modification"/>
    <property type="evidence" value="ECO:0007669"/>
    <property type="project" value="UniProtKB-UniRule"/>
</dbReference>
<dbReference type="EMBL" id="QEWW01000008">
    <property type="protein sequence ID" value="PWD83797.1"/>
    <property type="molecule type" value="Genomic_DNA"/>
</dbReference>
<reference evidence="10" key="1">
    <citation type="journal article" date="2018" name="Genome Announc.">
        <title>Ignatzschineria cameli sp. nov., isolated from necrotic foot tissue of dromedaries (Camelus dromedarius) and associated maggots (Wohlfahrtia species) in Dubai.</title>
        <authorList>
            <person name="Tsang C.C."/>
            <person name="Tang J.Y."/>
            <person name="Fong J.Y."/>
            <person name="Kinne J."/>
            <person name="Lee H.H."/>
            <person name="Joseph M."/>
            <person name="Jose S."/>
            <person name="Schuster R.K."/>
            <person name="Tang Y."/>
            <person name="Sivakumar S."/>
            <person name="Chen J.H."/>
            <person name="Teng J.L."/>
            <person name="Lau S.K."/>
            <person name="Wernery U."/>
            <person name="Woo P.C."/>
        </authorList>
    </citation>
    <scope>NUCLEOTIDE SEQUENCE</scope>
    <source>
        <strain evidence="10">UAE-HKU57</strain>
        <strain evidence="11">UAE-HKU58</strain>
    </source>
</reference>
<dbReference type="InterPro" id="IPR011063">
    <property type="entry name" value="TilS/TtcA_N"/>
</dbReference>
<evidence type="ECO:0000256" key="7">
    <source>
        <dbReference type="ARBA" id="ARBA00048539"/>
    </source>
</evidence>
<comment type="subcellular location">
    <subcellularLocation>
        <location evidence="1 8">Cytoplasm</location>
    </subcellularLocation>
</comment>
<dbReference type="Pfam" id="PF01171">
    <property type="entry name" value="ATP_bind_3"/>
    <property type="match status" value="1"/>
</dbReference>
<name>A0A2U2AKV1_9GAMM</name>
<dbReference type="RefSeq" id="WP_109202411.1">
    <property type="nucleotide sequence ID" value="NZ_QEWS01000019.1"/>
</dbReference>
<evidence type="ECO:0000256" key="1">
    <source>
        <dbReference type="ARBA" id="ARBA00004496"/>
    </source>
</evidence>
<dbReference type="PANTHER" id="PTHR43033:SF1">
    <property type="entry name" value="TRNA(ILE)-LYSIDINE SYNTHASE-RELATED"/>
    <property type="match status" value="1"/>
</dbReference>
<protein>
    <recommendedName>
        <fullName evidence="8">tRNA(Ile)-lysidine synthase</fullName>
        <ecNumber evidence="8">6.3.4.19</ecNumber>
    </recommendedName>
    <alternativeName>
        <fullName evidence="8">tRNA(Ile)-2-lysyl-cytidine synthase</fullName>
    </alternativeName>
    <alternativeName>
        <fullName evidence="8">tRNA(Ile)-lysidine synthetase</fullName>
    </alternativeName>
</protein>
<keyword evidence="6" id="KW-0067">ATP-binding</keyword>
<dbReference type="Gene3D" id="1.20.59.20">
    <property type="match status" value="1"/>
</dbReference>
<dbReference type="GO" id="GO:0005737">
    <property type="term" value="C:cytoplasm"/>
    <property type="evidence" value="ECO:0007669"/>
    <property type="project" value="UniProtKB-SubCell"/>
</dbReference>
<evidence type="ECO:0000256" key="3">
    <source>
        <dbReference type="ARBA" id="ARBA00022598"/>
    </source>
</evidence>
<dbReference type="GO" id="GO:0005524">
    <property type="term" value="F:ATP binding"/>
    <property type="evidence" value="ECO:0007669"/>
    <property type="project" value="UniProtKB-KW"/>
</dbReference>
<dbReference type="AlphaFoldDB" id="A0A2U2AKV1"/>
<dbReference type="HAMAP" id="MF_01161">
    <property type="entry name" value="tRNA_Ile_lys_synt"/>
    <property type="match status" value="1"/>
</dbReference>
<evidence type="ECO:0000259" key="9">
    <source>
        <dbReference type="SMART" id="SM00977"/>
    </source>
</evidence>
<evidence type="ECO:0000313" key="10">
    <source>
        <dbReference type="EMBL" id="PWD83797.1"/>
    </source>
</evidence>
<sequence length="455" mass="53835">MQQNALPKWYFEVFERYREILQQKEALYLALSAGVDSNTLLHWLYTFRSELPPIYTIHVNHNWHDNYSHLWANFARQRAEFYGFTHYHYEAFFDLEETSGLEAAGREMRYIKFGETMKPNSLLCVAHHRSDQAETLMQRLLRSSGTRGLGAMRDFNTVQFGQYQIDLFRPFLSISKKSLYEAAIALNLPWLEDYTNHEADDMERNIIRNDLFKRMETPFPQYEEAFYQVTQFMQEADDLLLELAAIDLAKIAHNTTTEGEETPPLHLPSLKKLSHARQKNLLQAWIRPYNLIFSQRQLTEFIRVFIEEMPTHQTRFELAPYLILYFQDYLYLQRKSQERSLFQSFQLIPSNNAPSHDYWQQFSTEDLQLVKRQGGERFHPLYRERSQQLKKLLQEAKIPVWERDNCWLLKIRESGEILWINHLGFAKSLENEIKEEGLAPALIAAIPASDNSSSK</sequence>
<evidence type="ECO:0000313" key="11">
    <source>
        <dbReference type="EMBL" id="PWD89230.1"/>
    </source>
</evidence>
<keyword evidence="5" id="KW-0547">Nucleotide-binding</keyword>
<organism evidence="10 12">
    <name type="scientific">Ignatzschineria cameli</name>
    <dbReference type="NCBI Taxonomy" id="2182793"/>
    <lineage>
        <taxon>Bacteria</taxon>
        <taxon>Pseudomonadati</taxon>
        <taxon>Pseudomonadota</taxon>
        <taxon>Gammaproteobacteria</taxon>
        <taxon>Cardiobacteriales</taxon>
        <taxon>Ignatzschineriaceae</taxon>
        <taxon>Ignatzschineria</taxon>
    </lineage>
</organism>
<keyword evidence="2 8" id="KW-0963">Cytoplasm</keyword>
<dbReference type="SMART" id="SM00977">
    <property type="entry name" value="TilS_C"/>
    <property type="match status" value="1"/>
</dbReference>
<dbReference type="PANTHER" id="PTHR43033">
    <property type="entry name" value="TRNA(ILE)-LYSIDINE SYNTHASE-RELATED"/>
    <property type="match status" value="1"/>
</dbReference>
<dbReference type="SUPFAM" id="SSF56037">
    <property type="entry name" value="PheT/TilS domain"/>
    <property type="match status" value="1"/>
</dbReference>
<dbReference type="Pfam" id="PF11734">
    <property type="entry name" value="TilS_C"/>
    <property type="match status" value="1"/>
</dbReference>
<evidence type="ECO:0000256" key="4">
    <source>
        <dbReference type="ARBA" id="ARBA00022694"/>
    </source>
</evidence>
<dbReference type="InterPro" id="IPR015262">
    <property type="entry name" value="tRNA_Ile_lys_synt_subst-bd"/>
</dbReference>
<dbReference type="InterPro" id="IPR012796">
    <property type="entry name" value="Lysidine-tRNA-synth_C"/>
</dbReference>
<dbReference type="NCBIfam" id="TIGR02432">
    <property type="entry name" value="lysidine_TilS_N"/>
    <property type="match status" value="1"/>
</dbReference>
<dbReference type="Pfam" id="PF09179">
    <property type="entry name" value="TilS"/>
    <property type="match status" value="1"/>
</dbReference>
<evidence type="ECO:0000313" key="13">
    <source>
        <dbReference type="Proteomes" id="UP000245217"/>
    </source>
</evidence>
<keyword evidence="3 8" id="KW-0436">Ligase</keyword>
<dbReference type="OrthoDB" id="9807403at2"/>
<dbReference type="Proteomes" id="UP000245059">
    <property type="component" value="Unassembled WGS sequence"/>
</dbReference>
<dbReference type="EC" id="6.3.4.19" evidence="8"/>